<comment type="caution">
    <text evidence="6">The sequence shown here is derived from an EMBL/GenBank/DDBJ whole genome shotgun (WGS) entry which is preliminary data.</text>
</comment>
<sequence length="233" mass="25567">MLPSSNPIRVIIADDHELLREGLSLVLGKDPRLVVEGLAANGEQLVALTGRLRPQVVLTDIVMPGMDGIEATRRIRELSPETGIVALSTFDSPSMVIDMLRAGACGYLLKNVDRREIIDAIVAASRHEEYFCRIISSRLAQYVLSNDAGTVQRDLFSERELVIIRCICQEMTTGEISRELCLGKRTVDGLRARILGKMEARGTAGLVLYALLHGLYRPADGQSLPGVLGRQMN</sequence>
<dbReference type="PROSITE" id="PS50110">
    <property type="entry name" value="RESPONSE_REGULATORY"/>
    <property type="match status" value="1"/>
</dbReference>
<dbReference type="RefSeq" id="WP_131851087.1">
    <property type="nucleotide sequence ID" value="NZ_SKFH01000005.1"/>
</dbReference>
<evidence type="ECO:0000313" key="6">
    <source>
        <dbReference type="EMBL" id="TCZ73682.1"/>
    </source>
</evidence>
<dbReference type="InterPro" id="IPR058245">
    <property type="entry name" value="NreC/VraR/RcsB-like_REC"/>
</dbReference>
<dbReference type="PANTHER" id="PTHR43214">
    <property type="entry name" value="TWO-COMPONENT RESPONSE REGULATOR"/>
    <property type="match status" value="1"/>
</dbReference>
<protein>
    <submittedName>
        <fullName evidence="6">Response regulator transcription factor</fullName>
    </submittedName>
</protein>
<dbReference type="InterPro" id="IPR001789">
    <property type="entry name" value="Sig_transdc_resp-reg_receiver"/>
</dbReference>
<keyword evidence="1 3" id="KW-0597">Phosphoprotein</keyword>
<dbReference type="GO" id="GO:0003677">
    <property type="term" value="F:DNA binding"/>
    <property type="evidence" value="ECO:0007669"/>
    <property type="project" value="UniProtKB-KW"/>
</dbReference>
<dbReference type="EMBL" id="SKFH01000005">
    <property type="protein sequence ID" value="TCZ73682.1"/>
    <property type="molecule type" value="Genomic_DNA"/>
</dbReference>
<dbReference type="CDD" id="cd17535">
    <property type="entry name" value="REC_NarL-like"/>
    <property type="match status" value="1"/>
</dbReference>
<accession>A0A4V2WN08</accession>
<dbReference type="GO" id="GO:0000160">
    <property type="term" value="P:phosphorelay signal transduction system"/>
    <property type="evidence" value="ECO:0007669"/>
    <property type="project" value="InterPro"/>
</dbReference>
<dbReference type="InterPro" id="IPR011006">
    <property type="entry name" value="CheY-like_superfamily"/>
</dbReference>
<evidence type="ECO:0000256" key="1">
    <source>
        <dbReference type="ARBA" id="ARBA00022553"/>
    </source>
</evidence>
<dbReference type="SUPFAM" id="SSF52172">
    <property type="entry name" value="CheY-like"/>
    <property type="match status" value="1"/>
</dbReference>
<dbReference type="OrthoDB" id="9797341at2"/>
<reference evidence="6 7" key="1">
    <citation type="submission" date="2019-03" db="EMBL/GenBank/DDBJ databases">
        <authorList>
            <person name="Kim M.K.M."/>
        </authorList>
    </citation>
    <scope>NUCLEOTIDE SEQUENCE [LARGE SCALE GENOMIC DNA]</scope>
    <source>
        <strain evidence="6 7">17J68-15</strain>
    </source>
</reference>
<dbReference type="SMART" id="SM00421">
    <property type="entry name" value="HTH_LUXR"/>
    <property type="match status" value="1"/>
</dbReference>
<dbReference type="InterPro" id="IPR039420">
    <property type="entry name" value="WalR-like"/>
</dbReference>
<gene>
    <name evidence="6" type="ORF">E0486_05210</name>
</gene>
<keyword evidence="7" id="KW-1185">Reference proteome</keyword>
<evidence type="ECO:0000313" key="7">
    <source>
        <dbReference type="Proteomes" id="UP000295164"/>
    </source>
</evidence>
<name>A0A4V2WN08_9BACT</name>
<evidence type="ECO:0000256" key="3">
    <source>
        <dbReference type="PROSITE-ProRule" id="PRU00169"/>
    </source>
</evidence>
<keyword evidence="2" id="KW-0238">DNA-binding</keyword>
<evidence type="ECO:0000259" key="4">
    <source>
        <dbReference type="PROSITE" id="PS50043"/>
    </source>
</evidence>
<dbReference type="Proteomes" id="UP000295164">
    <property type="component" value="Unassembled WGS sequence"/>
</dbReference>
<dbReference type="SMART" id="SM00448">
    <property type="entry name" value="REC"/>
    <property type="match status" value="1"/>
</dbReference>
<feature type="domain" description="Response regulatory" evidence="5">
    <location>
        <begin position="9"/>
        <end position="125"/>
    </location>
</feature>
<feature type="domain" description="HTH luxR-type" evidence="4">
    <location>
        <begin position="149"/>
        <end position="214"/>
    </location>
</feature>
<evidence type="ECO:0000259" key="5">
    <source>
        <dbReference type="PROSITE" id="PS50110"/>
    </source>
</evidence>
<dbReference type="InterPro" id="IPR000792">
    <property type="entry name" value="Tscrpt_reg_LuxR_C"/>
</dbReference>
<dbReference type="Gene3D" id="3.40.50.2300">
    <property type="match status" value="1"/>
</dbReference>
<dbReference type="Pfam" id="PF00072">
    <property type="entry name" value="Response_reg"/>
    <property type="match status" value="1"/>
</dbReference>
<dbReference type="PANTHER" id="PTHR43214:SF43">
    <property type="entry name" value="TWO-COMPONENT RESPONSE REGULATOR"/>
    <property type="match status" value="1"/>
</dbReference>
<dbReference type="InterPro" id="IPR016032">
    <property type="entry name" value="Sig_transdc_resp-reg_C-effctor"/>
</dbReference>
<dbReference type="GO" id="GO:0006355">
    <property type="term" value="P:regulation of DNA-templated transcription"/>
    <property type="evidence" value="ECO:0007669"/>
    <property type="project" value="InterPro"/>
</dbReference>
<evidence type="ECO:0000256" key="2">
    <source>
        <dbReference type="ARBA" id="ARBA00023125"/>
    </source>
</evidence>
<dbReference type="SUPFAM" id="SSF46894">
    <property type="entry name" value="C-terminal effector domain of the bipartite response regulators"/>
    <property type="match status" value="1"/>
</dbReference>
<organism evidence="6 7">
    <name type="scientific">Flaviaesturariibacter aridisoli</name>
    <dbReference type="NCBI Taxonomy" id="2545761"/>
    <lineage>
        <taxon>Bacteria</taxon>
        <taxon>Pseudomonadati</taxon>
        <taxon>Bacteroidota</taxon>
        <taxon>Chitinophagia</taxon>
        <taxon>Chitinophagales</taxon>
        <taxon>Chitinophagaceae</taxon>
        <taxon>Flaviaestuariibacter</taxon>
    </lineage>
</organism>
<dbReference type="AlphaFoldDB" id="A0A4V2WN08"/>
<proteinExistence type="predicted"/>
<feature type="modified residue" description="4-aspartylphosphate" evidence="3">
    <location>
        <position position="60"/>
    </location>
</feature>
<dbReference type="PROSITE" id="PS50043">
    <property type="entry name" value="HTH_LUXR_2"/>
    <property type="match status" value="1"/>
</dbReference>
<dbReference type="Pfam" id="PF00196">
    <property type="entry name" value="GerE"/>
    <property type="match status" value="1"/>
</dbReference>